<name>A0A495XPL0_9PSEU</name>
<dbReference type="Gene3D" id="3.40.50.920">
    <property type="match status" value="1"/>
</dbReference>
<dbReference type="CDD" id="cd07033">
    <property type="entry name" value="TPP_PYR_DXS_TK_like"/>
    <property type="match status" value="1"/>
</dbReference>
<evidence type="ECO:0000313" key="6">
    <source>
        <dbReference type="Proteomes" id="UP000272729"/>
    </source>
</evidence>
<dbReference type="AlphaFoldDB" id="A0A495XPL0"/>
<dbReference type="SUPFAM" id="SSF52518">
    <property type="entry name" value="Thiamin diphosphate-binding fold (THDP-binding)"/>
    <property type="match status" value="1"/>
</dbReference>
<proteinExistence type="inferred from homology"/>
<dbReference type="InterPro" id="IPR051157">
    <property type="entry name" value="PDH/Transketolase"/>
</dbReference>
<dbReference type="SMART" id="SM00861">
    <property type="entry name" value="Transket_pyr"/>
    <property type="match status" value="1"/>
</dbReference>
<evidence type="ECO:0000256" key="3">
    <source>
        <dbReference type="ARBA" id="ARBA00023052"/>
    </source>
</evidence>
<dbReference type="SUPFAM" id="SSF52922">
    <property type="entry name" value="TK C-terminal domain-like"/>
    <property type="match status" value="1"/>
</dbReference>
<organism evidence="5 6">
    <name type="scientific">Saccharothrix variisporea</name>
    <dbReference type="NCBI Taxonomy" id="543527"/>
    <lineage>
        <taxon>Bacteria</taxon>
        <taxon>Bacillati</taxon>
        <taxon>Actinomycetota</taxon>
        <taxon>Actinomycetes</taxon>
        <taxon>Pseudonocardiales</taxon>
        <taxon>Pseudonocardiaceae</taxon>
        <taxon>Saccharothrix</taxon>
    </lineage>
</organism>
<dbReference type="Pfam" id="PF02779">
    <property type="entry name" value="Transket_pyr"/>
    <property type="match status" value="1"/>
</dbReference>
<gene>
    <name evidence="5" type="ORF">DFJ66_8190</name>
</gene>
<dbReference type="InterPro" id="IPR009014">
    <property type="entry name" value="Transketo_C/PFOR_II"/>
</dbReference>
<dbReference type="FunFam" id="3.40.50.970:FF:000129">
    <property type="entry name" value="Transketolase"/>
    <property type="match status" value="1"/>
</dbReference>
<dbReference type="GO" id="GO:0000287">
    <property type="term" value="F:magnesium ion binding"/>
    <property type="evidence" value="ECO:0007669"/>
    <property type="project" value="UniProtKB-ARBA"/>
</dbReference>
<sequence length="305" mass="31783">MEADDQVSTVLSGRDAYRAELAELARHDPRLLCFEADLGGRKHPFAQEHPDRFFNLGIAEATMIDMAAALASAGYRPFVSTFAPFATLRAAESMKLSMGYMGAGVVVVAPYSGVSGAWFGTTHHCLEDLAVVQSFPGITIAAPHGEAETRAVIRAAAAGSGPVYVRTGRSAAAVSLPLDGEPPLVNWASSGSSDVCLVSVGEVGTELALEACARRPDLGHAHLCFVDHASLTAVASELRRSRYSRFVVVEEHRPAGGVASTLALLVPEVAVVGVNAGMTWPSEGGDHGEVLSGLGLDLAHVLAAV</sequence>
<dbReference type="Gene3D" id="3.40.50.970">
    <property type="match status" value="1"/>
</dbReference>
<dbReference type="PANTHER" id="PTHR43825">
    <property type="entry name" value="PYRUVATE DEHYDROGENASE E1 COMPONENT"/>
    <property type="match status" value="1"/>
</dbReference>
<evidence type="ECO:0000256" key="1">
    <source>
        <dbReference type="ARBA" id="ARBA00001964"/>
    </source>
</evidence>
<reference evidence="5 6" key="1">
    <citation type="submission" date="2018-10" db="EMBL/GenBank/DDBJ databases">
        <title>Sequencing the genomes of 1000 actinobacteria strains.</title>
        <authorList>
            <person name="Klenk H.-P."/>
        </authorList>
    </citation>
    <scope>NUCLEOTIDE SEQUENCE [LARGE SCALE GENOMIC DNA]</scope>
    <source>
        <strain evidence="5 6">DSM 43911</strain>
    </source>
</reference>
<protein>
    <submittedName>
        <fullName evidence="5">Transketolase</fullName>
    </submittedName>
</protein>
<evidence type="ECO:0000313" key="5">
    <source>
        <dbReference type="EMBL" id="RKT74816.1"/>
    </source>
</evidence>
<dbReference type="EMBL" id="RBXR01000001">
    <property type="protein sequence ID" value="RKT74816.1"/>
    <property type="molecule type" value="Genomic_DNA"/>
</dbReference>
<dbReference type="Proteomes" id="UP000272729">
    <property type="component" value="Unassembled WGS sequence"/>
</dbReference>
<comment type="cofactor">
    <cofactor evidence="1">
        <name>thiamine diphosphate</name>
        <dbReference type="ChEBI" id="CHEBI:58937"/>
    </cofactor>
</comment>
<evidence type="ECO:0000259" key="4">
    <source>
        <dbReference type="SMART" id="SM00861"/>
    </source>
</evidence>
<keyword evidence="6" id="KW-1185">Reference proteome</keyword>
<feature type="domain" description="Transketolase-like pyrimidine-binding" evidence="4">
    <location>
        <begin position="11"/>
        <end position="174"/>
    </location>
</feature>
<comment type="caution">
    <text evidence="5">The sequence shown here is derived from an EMBL/GenBank/DDBJ whole genome shotgun (WGS) entry which is preliminary data.</text>
</comment>
<comment type="similarity">
    <text evidence="2">Belongs to the transketolase family.</text>
</comment>
<evidence type="ECO:0000256" key="2">
    <source>
        <dbReference type="ARBA" id="ARBA00007131"/>
    </source>
</evidence>
<dbReference type="InterPro" id="IPR029061">
    <property type="entry name" value="THDP-binding"/>
</dbReference>
<dbReference type="OrthoDB" id="8732661at2"/>
<keyword evidence="3" id="KW-0786">Thiamine pyrophosphate</keyword>
<accession>A0A495XPL0</accession>
<dbReference type="PANTHER" id="PTHR43825:SF1">
    <property type="entry name" value="TRANSKETOLASE-LIKE PYRIMIDINE-BINDING DOMAIN-CONTAINING PROTEIN"/>
    <property type="match status" value="1"/>
</dbReference>
<dbReference type="InterPro" id="IPR005475">
    <property type="entry name" value="Transketolase-like_Pyr-bd"/>
</dbReference>